<dbReference type="PANTHER" id="PTHR43133:SF8">
    <property type="entry name" value="RNA POLYMERASE SIGMA FACTOR HI_1459-RELATED"/>
    <property type="match status" value="1"/>
</dbReference>
<evidence type="ECO:0000256" key="1">
    <source>
        <dbReference type="ARBA" id="ARBA00010641"/>
    </source>
</evidence>
<protein>
    <submittedName>
        <fullName evidence="9">RNA polymerase sigma factor SigE</fullName>
    </submittedName>
</protein>
<dbReference type="Gene3D" id="1.10.1740.10">
    <property type="match status" value="1"/>
</dbReference>
<comment type="similarity">
    <text evidence="1">Belongs to the sigma-70 factor family. ECF subfamily.</text>
</comment>
<organism evidence="9 10">
    <name type="scientific">Candidatus Frankia alpina</name>
    <dbReference type="NCBI Taxonomy" id="2699483"/>
    <lineage>
        <taxon>Bacteria</taxon>
        <taxon>Bacillati</taxon>
        <taxon>Actinomycetota</taxon>
        <taxon>Actinomycetes</taxon>
        <taxon>Frankiales</taxon>
        <taxon>Frankiaceae</taxon>
        <taxon>Frankia</taxon>
    </lineage>
</organism>
<dbReference type="SUPFAM" id="SSF88946">
    <property type="entry name" value="Sigma2 domain of RNA polymerase sigma factors"/>
    <property type="match status" value="1"/>
</dbReference>
<feature type="compositionally biased region" description="Low complexity" evidence="6">
    <location>
        <begin position="248"/>
        <end position="265"/>
    </location>
</feature>
<sequence>MSAAGFAAPWPARRVRSTRTDREAAVAAQDSGAGSAAAAGAAATTTDASGWVPPSWEDVVREHGNRVYRLAYRLTGNAHDAEDLTQDVFVRVFRSLADYTPGTFEGWLHRITTNLFLDRMRRQQKIRFDALPEDTERLAGREASPEAVYAEAHLDADVEAALAALPPDFRAAVVLCDIEQLSYEEIAQTLGVKLGTVRSRISRGRAMLRAALADRAPRTADGAVLIAAAEDPDDMYASPAAPAGRVDAPGAAGAESGQSAAPPGSRRNRDDGRARGGRRRGGVPAGSKGGAPAERPA</sequence>
<dbReference type="GO" id="GO:0003677">
    <property type="term" value="F:DNA binding"/>
    <property type="evidence" value="ECO:0007669"/>
    <property type="project" value="UniProtKB-KW"/>
</dbReference>
<gene>
    <name evidence="9" type="primary">sigE</name>
    <name evidence="9" type="ORF">E7Y31_13035</name>
</gene>
<proteinExistence type="inferred from homology"/>
<feature type="compositionally biased region" description="Low complexity" evidence="6">
    <location>
        <begin position="25"/>
        <end position="48"/>
    </location>
</feature>
<evidence type="ECO:0000313" key="9">
    <source>
        <dbReference type="EMBL" id="THJ74179.1"/>
    </source>
</evidence>
<evidence type="ECO:0000259" key="7">
    <source>
        <dbReference type="Pfam" id="PF04542"/>
    </source>
</evidence>
<dbReference type="Proteomes" id="UP000305282">
    <property type="component" value="Unassembled WGS sequence"/>
</dbReference>
<dbReference type="CDD" id="cd06171">
    <property type="entry name" value="Sigma70_r4"/>
    <property type="match status" value="1"/>
</dbReference>
<dbReference type="GO" id="GO:0016987">
    <property type="term" value="F:sigma factor activity"/>
    <property type="evidence" value="ECO:0007669"/>
    <property type="project" value="UniProtKB-KW"/>
</dbReference>
<evidence type="ECO:0000256" key="3">
    <source>
        <dbReference type="ARBA" id="ARBA00023082"/>
    </source>
</evidence>
<feature type="domain" description="RNA polymerase sigma-70 region 2" evidence="7">
    <location>
        <begin position="60"/>
        <end position="125"/>
    </location>
</feature>
<dbReference type="Gene3D" id="1.10.10.10">
    <property type="entry name" value="Winged helix-like DNA-binding domain superfamily/Winged helix DNA-binding domain"/>
    <property type="match status" value="1"/>
</dbReference>
<evidence type="ECO:0000256" key="4">
    <source>
        <dbReference type="ARBA" id="ARBA00023125"/>
    </source>
</evidence>
<accession>A0A4V6S8E1</accession>
<dbReference type="Pfam" id="PF08281">
    <property type="entry name" value="Sigma70_r4_2"/>
    <property type="match status" value="1"/>
</dbReference>
<keyword evidence="3" id="KW-0731">Sigma factor</keyword>
<dbReference type="EMBL" id="SSXH01000302">
    <property type="protein sequence ID" value="THJ74179.1"/>
    <property type="molecule type" value="Genomic_DNA"/>
</dbReference>
<dbReference type="InterPro" id="IPR014284">
    <property type="entry name" value="RNA_pol_sigma-70_dom"/>
</dbReference>
<dbReference type="AlphaFoldDB" id="A0A4V6S8E1"/>
<reference evidence="9 10" key="1">
    <citation type="submission" date="2019-04" db="EMBL/GenBank/DDBJ databases">
        <title>Draft genome sequences for three unisolated Alnus-infective Frankia Sp+ strains, AgTrS, AiOr and AvVan, the first sequenced Frankia strains able to sporulate in-planta.</title>
        <authorList>
            <person name="Bethencourt L."/>
            <person name="Vautrin F."/>
            <person name="Taib N."/>
            <person name="Dubost A."/>
            <person name="Castro-Garcia L."/>
            <person name="Imbaud O."/>
            <person name="Abrouk D."/>
            <person name="Fournier P."/>
            <person name="Briolay J."/>
            <person name="Nguyen A."/>
            <person name="Normand P."/>
            <person name="Fernandez M.P."/>
            <person name="Brochier-Armanet C."/>
            <person name="Herrera-Belaroussi A."/>
        </authorList>
    </citation>
    <scope>NUCLEOTIDE SEQUENCE [LARGE SCALE GENOMIC DNA]</scope>
    <source>
        <strain evidence="9 10">AvVan</strain>
    </source>
</reference>
<feature type="region of interest" description="Disordered" evidence="6">
    <location>
        <begin position="1"/>
        <end position="48"/>
    </location>
</feature>
<keyword evidence="5" id="KW-0804">Transcription</keyword>
<feature type="domain" description="RNA polymerase sigma factor 70 region 4 type 2" evidence="8">
    <location>
        <begin position="157"/>
        <end position="208"/>
    </location>
</feature>
<evidence type="ECO:0000259" key="8">
    <source>
        <dbReference type="Pfam" id="PF08281"/>
    </source>
</evidence>
<evidence type="ECO:0000313" key="10">
    <source>
        <dbReference type="Proteomes" id="UP000305282"/>
    </source>
</evidence>
<dbReference type="InterPro" id="IPR013324">
    <property type="entry name" value="RNA_pol_sigma_r3/r4-like"/>
</dbReference>
<evidence type="ECO:0000256" key="6">
    <source>
        <dbReference type="SAM" id="MobiDB-lite"/>
    </source>
</evidence>
<dbReference type="NCBIfam" id="NF007229">
    <property type="entry name" value="PRK09647.1"/>
    <property type="match status" value="1"/>
</dbReference>
<dbReference type="InterPro" id="IPR039425">
    <property type="entry name" value="RNA_pol_sigma-70-like"/>
</dbReference>
<evidence type="ECO:0000256" key="5">
    <source>
        <dbReference type="ARBA" id="ARBA00023163"/>
    </source>
</evidence>
<dbReference type="InterPro" id="IPR036388">
    <property type="entry name" value="WH-like_DNA-bd_sf"/>
</dbReference>
<keyword evidence="4" id="KW-0238">DNA-binding</keyword>
<name>A0A4V6S8E1_9ACTN</name>
<dbReference type="NCBIfam" id="TIGR02937">
    <property type="entry name" value="sigma70-ECF"/>
    <property type="match status" value="1"/>
</dbReference>
<dbReference type="InterPro" id="IPR013325">
    <property type="entry name" value="RNA_pol_sigma_r2"/>
</dbReference>
<dbReference type="OrthoDB" id="9803470at2"/>
<dbReference type="PANTHER" id="PTHR43133">
    <property type="entry name" value="RNA POLYMERASE ECF-TYPE SIGMA FACTO"/>
    <property type="match status" value="1"/>
</dbReference>
<dbReference type="InterPro" id="IPR013249">
    <property type="entry name" value="RNA_pol_sigma70_r4_t2"/>
</dbReference>
<dbReference type="GO" id="GO:0006352">
    <property type="term" value="P:DNA-templated transcription initiation"/>
    <property type="evidence" value="ECO:0007669"/>
    <property type="project" value="InterPro"/>
</dbReference>
<dbReference type="InterPro" id="IPR007627">
    <property type="entry name" value="RNA_pol_sigma70_r2"/>
</dbReference>
<evidence type="ECO:0000256" key="2">
    <source>
        <dbReference type="ARBA" id="ARBA00023015"/>
    </source>
</evidence>
<dbReference type="Pfam" id="PF04542">
    <property type="entry name" value="Sigma70_r2"/>
    <property type="match status" value="1"/>
</dbReference>
<comment type="caution">
    <text evidence="9">The sequence shown here is derived from an EMBL/GenBank/DDBJ whole genome shotgun (WGS) entry which is preliminary data.</text>
</comment>
<keyword evidence="10" id="KW-1185">Reference proteome</keyword>
<keyword evidence="2" id="KW-0805">Transcription regulation</keyword>
<feature type="region of interest" description="Disordered" evidence="6">
    <location>
        <begin position="236"/>
        <end position="297"/>
    </location>
</feature>
<dbReference type="SUPFAM" id="SSF88659">
    <property type="entry name" value="Sigma3 and sigma4 domains of RNA polymerase sigma factors"/>
    <property type="match status" value="1"/>
</dbReference>